<reference evidence="5 6" key="1">
    <citation type="submission" date="2023-12" db="EMBL/GenBank/DDBJ databases">
        <title>novel species in genus Nocarida.</title>
        <authorList>
            <person name="Li Z."/>
        </authorList>
    </citation>
    <scope>NUCLEOTIDE SEQUENCE [LARGE SCALE GENOMIC DNA]</scope>
    <source>
        <strain evidence="5 6">CDC186</strain>
    </source>
</reference>
<proteinExistence type="predicted"/>
<organism evidence="5 6">
    <name type="scientific">Nocardia implantans</name>
    <dbReference type="NCBI Taxonomy" id="3108168"/>
    <lineage>
        <taxon>Bacteria</taxon>
        <taxon>Bacillati</taxon>
        <taxon>Actinomycetota</taxon>
        <taxon>Actinomycetes</taxon>
        <taxon>Mycobacteriales</taxon>
        <taxon>Nocardiaceae</taxon>
        <taxon>Nocardia</taxon>
    </lineage>
</organism>
<dbReference type="Gene3D" id="3.30.70.2450">
    <property type="match status" value="1"/>
</dbReference>
<keyword evidence="2" id="KW-0285">Flavoprotein</keyword>
<protein>
    <submittedName>
        <fullName evidence="5">FAD-dependent monooxygenase</fullName>
    </submittedName>
</protein>
<dbReference type="RefSeq" id="WP_195078276.1">
    <property type="nucleotide sequence ID" value="NZ_JAYESH010000004.1"/>
</dbReference>
<keyword evidence="3" id="KW-0274">FAD</keyword>
<name>A0ABU6AYB4_9NOCA</name>
<keyword evidence="5" id="KW-0560">Oxidoreductase</keyword>
<dbReference type="InterPro" id="IPR002938">
    <property type="entry name" value="FAD-bd"/>
</dbReference>
<dbReference type="Proteomes" id="UP001348098">
    <property type="component" value="Unassembled WGS sequence"/>
</dbReference>
<accession>A0ABU6AYB4</accession>
<evidence type="ECO:0000256" key="3">
    <source>
        <dbReference type="ARBA" id="ARBA00022827"/>
    </source>
</evidence>
<evidence type="ECO:0000256" key="2">
    <source>
        <dbReference type="ARBA" id="ARBA00022630"/>
    </source>
</evidence>
<comment type="caution">
    <text evidence="5">The sequence shown here is derived from an EMBL/GenBank/DDBJ whole genome shotgun (WGS) entry which is preliminary data.</text>
</comment>
<evidence type="ECO:0000256" key="1">
    <source>
        <dbReference type="ARBA" id="ARBA00001974"/>
    </source>
</evidence>
<keyword evidence="6" id="KW-1185">Reference proteome</keyword>
<feature type="domain" description="FAD-binding" evidence="4">
    <location>
        <begin position="3"/>
        <end position="348"/>
    </location>
</feature>
<keyword evidence="5" id="KW-0503">Monooxygenase</keyword>
<dbReference type="EMBL" id="JAYKYQ010000008">
    <property type="protein sequence ID" value="MEB3512273.1"/>
    <property type="molecule type" value="Genomic_DNA"/>
</dbReference>
<gene>
    <name evidence="5" type="ORF">U3653_19755</name>
</gene>
<dbReference type="SUPFAM" id="SSF51905">
    <property type="entry name" value="FAD/NAD(P)-binding domain"/>
    <property type="match status" value="1"/>
</dbReference>
<dbReference type="InterPro" id="IPR036188">
    <property type="entry name" value="FAD/NAD-bd_sf"/>
</dbReference>
<dbReference type="PRINTS" id="PR00420">
    <property type="entry name" value="RNGMNOXGNASE"/>
</dbReference>
<dbReference type="InterPro" id="IPR050641">
    <property type="entry name" value="RIFMO-like"/>
</dbReference>
<dbReference type="Pfam" id="PF21274">
    <property type="entry name" value="Rng_hyd_C"/>
    <property type="match status" value="1"/>
</dbReference>
<dbReference type="Pfam" id="PF01494">
    <property type="entry name" value="FAD_binding_3"/>
    <property type="match status" value="1"/>
</dbReference>
<evidence type="ECO:0000259" key="4">
    <source>
        <dbReference type="Pfam" id="PF01494"/>
    </source>
</evidence>
<comment type="cofactor">
    <cofactor evidence="1">
        <name>FAD</name>
        <dbReference type="ChEBI" id="CHEBI:57692"/>
    </cofactor>
</comment>
<dbReference type="Gene3D" id="3.40.30.120">
    <property type="match status" value="1"/>
</dbReference>
<dbReference type="PANTHER" id="PTHR43004">
    <property type="entry name" value="TRK SYSTEM POTASSIUM UPTAKE PROTEIN"/>
    <property type="match status" value="1"/>
</dbReference>
<evidence type="ECO:0000313" key="5">
    <source>
        <dbReference type="EMBL" id="MEB3512273.1"/>
    </source>
</evidence>
<evidence type="ECO:0000313" key="6">
    <source>
        <dbReference type="Proteomes" id="UP001348098"/>
    </source>
</evidence>
<sequence length="517" mass="55869">MHTDVIIVGAGPTGLMLAAELRLAGVRPLVLERQSRPRDTPKAGGLGGQILELLRYRGLLDRFEAACTDPIPAPRFPFGGVHVDLTQLPASPLHALPLPQQRLERLLGERARELGVDIRRGHQVLDLRQDADAVTAEVGGPDGPYRVTARYLVGCDGARSRVRDLAGIPFPGTVYPEVNRLAQITVPDLVTRLDDGGLEVPGFGAIRAGFTRTDRGLFGMGASPASEVLSVYTIEDEAVEYDDDVPMTVAELRDSIRRVLGADLPVADTLRLSRFTFKARQADRYRAGRILLAGDAAHLFPATGVALNAGMLDAVNLAWKLAAEVQGWAPGGLLDTYDEERRFAGARTMLHTQAQVALRRGHDPAAEALREVFQELLTDEQPLRRMGALIAGADIRYPLPNSDNHPLTGAFAPDLTLRTDDGTTSVAELLHAARPVLLDLADRADLRDAARDRRHRVDIRTAKVENRTADALLIRPDGHIAWAASVDEPADTAERGLRAALSFWFGAPASGAIPADG</sequence>
<dbReference type="Gene3D" id="3.50.50.60">
    <property type="entry name" value="FAD/NAD(P)-binding domain"/>
    <property type="match status" value="1"/>
</dbReference>
<dbReference type="PANTHER" id="PTHR43004:SF19">
    <property type="entry name" value="BINDING MONOOXYGENASE, PUTATIVE (JCVI)-RELATED"/>
    <property type="match status" value="1"/>
</dbReference>
<dbReference type="GO" id="GO:0004497">
    <property type="term" value="F:monooxygenase activity"/>
    <property type="evidence" value="ECO:0007669"/>
    <property type="project" value="UniProtKB-KW"/>
</dbReference>